<dbReference type="HOGENOM" id="CLU_2730407_0_0_2"/>
<dbReference type="AlphaFoldDB" id="A0A0E3S5C8"/>
<protein>
    <submittedName>
        <fullName evidence="1">Uncharacterized protein</fullName>
    </submittedName>
</protein>
<evidence type="ECO:0000313" key="1">
    <source>
        <dbReference type="EMBL" id="AKB76309.1"/>
    </source>
</evidence>
<accession>A0A0E3S5C8</accession>
<dbReference type="RefSeq" id="WP_157197207.1">
    <property type="nucleotide sequence ID" value="NZ_CP009515.1"/>
</dbReference>
<sequence length="71" mass="7938">MISPPGLLFFSVPARKTAKIYIESVRINCTKIKTNSGTWQKRTSIGKCSIPSRRTLYQKLDACNNGLPLPK</sequence>
<keyword evidence="2" id="KW-1185">Reference proteome</keyword>
<evidence type="ECO:0000313" key="2">
    <source>
        <dbReference type="Proteomes" id="UP000033072"/>
    </source>
</evidence>
<dbReference type="EMBL" id="CP009515">
    <property type="protein sequence ID" value="AKB76309.1"/>
    <property type="molecule type" value="Genomic_DNA"/>
</dbReference>
<reference evidence="1 2" key="1">
    <citation type="submission" date="2014-07" db="EMBL/GenBank/DDBJ databases">
        <title>Methanogenic archaea and the global carbon cycle.</title>
        <authorList>
            <person name="Henriksen J.R."/>
            <person name="Luke J."/>
            <person name="Reinhart S."/>
            <person name="Benedict M.N."/>
            <person name="Youngblut N.D."/>
            <person name="Metcalf M.E."/>
            <person name="Whitaker R.J."/>
            <person name="Metcalf W.W."/>
        </authorList>
    </citation>
    <scope>NUCLEOTIDE SEQUENCE [LARGE SCALE GENOMIC DNA]</scope>
    <source>
        <strain evidence="1 2">Z-7289</strain>
    </source>
</reference>
<dbReference type="OrthoDB" id="137875at2157"/>
<gene>
    <name evidence="1" type="ORF">MSLAZ_3048</name>
</gene>
<dbReference type="Proteomes" id="UP000033072">
    <property type="component" value="Chromosome"/>
</dbReference>
<name>A0A0E3S5C8_9EURY</name>
<proteinExistence type="predicted"/>
<organism evidence="1 2">
    <name type="scientific">Methanosarcina lacustris Z-7289</name>
    <dbReference type="NCBI Taxonomy" id="1434111"/>
    <lineage>
        <taxon>Archaea</taxon>
        <taxon>Methanobacteriati</taxon>
        <taxon>Methanobacteriota</taxon>
        <taxon>Stenosarchaea group</taxon>
        <taxon>Methanomicrobia</taxon>
        <taxon>Methanosarcinales</taxon>
        <taxon>Methanosarcinaceae</taxon>
        <taxon>Methanosarcina</taxon>
    </lineage>
</organism>
<dbReference type="GeneID" id="43316923"/>
<dbReference type="PATRIC" id="fig|1434111.4.peg.4022"/>
<dbReference type="KEGG" id="mls:MSLAZ_3048"/>